<dbReference type="AlphaFoldDB" id="A0A9D6DRU8"/>
<dbReference type="InterPro" id="IPR000100">
    <property type="entry name" value="RNase_P"/>
</dbReference>
<dbReference type="GO" id="GO:0004526">
    <property type="term" value="F:ribonuclease P activity"/>
    <property type="evidence" value="ECO:0007669"/>
    <property type="project" value="InterPro"/>
</dbReference>
<evidence type="ECO:0000256" key="6">
    <source>
        <dbReference type="ARBA" id="ARBA00022884"/>
    </source>
</evidence>
<keyword evidence="5" id="KW-0378">Hydrolase</keyword>
<evidence type="ECO:0000256" key="2">
    <source>
        <dbReference type="ARBA" id="ARBA00022694"/>
    </source>
</evidence>
<evidence type="ECO:0000313" key="8">
    <source>
        <dbReference type="Proteomes" id="UP000786662"/>
    </source>
</evidence>
<keyword evidence="4" id="KW-0255">Endonuclease</keyword>
<gene>
    <name evidence="7" type="ORF">HYT38_01330</name>
</gene>
<dbReference type="Pfam" id="PF00825">
    <property type="entry name" value="Ribonuclease_P"/>
    <property type="match status" value="1"/>
</dbReference>
<dbReference type="GO" id="GO:0000049">
    <property type="term" value="F:tRNA binding"/>
    <property type="evidence" value="ECO:0007669"/>
    <property type="project" value="InterPro"/>
</dbReference>
<evidence type="ECO:0000313" key="7">
    <source>
        <dbReference type="EMBL" id="MBI2052306.1"/>
    </source>
</evidence>
<feature type="non-terminal residue" evidence="7">
    <location>
        <position position="1"/>
    </location>
</feature>
<dbReference type="PROSITE" id="PS00648">
    <property type="entry name" value="RIBONUCLEASE_P"/>
    <property type="match status" value="1"/>
</dbReference>
<dbReference type="Gene3D" id="3.30.230.10">
    <property type="match status" value="1"/>
</dbReference>
<proteinExistence type="predicted"/>
<evidence type="ECO:0000256" key="5">
    <source>
        <dbReference type="ARBA" id="ARBA00022801"/>
    </source>
</evidence>
<organism evidence="7 8">
    <name type="scientific">Candidatus Sungiibacteriota bacterium</name>
    <dbReference type="NCBI Taxonomy" id="2750080"/>
    <lineage>
        <taxon>Bacteria</taxon>
        <taxon>Candidatus Sungiibacteriota</taxon>
    </lineage>
</organism>
<evidence type="ECO:0000256" key="4">
    <source>
        <dbReference type="ARBA" id="ARBA00022759"/>
    </source>
</evidence>
<dbReference type="GO" id="GO:0008033">
    <property type="term" value="P:tRNA processing"/>
    <property type="evidence" value="ECO:0007669"/>
    <property type="project" value="UniProtKB-KW"/>
</dbReference>
<dbReference type="Proteomes" id="UP000786662">
    <property type="component" value="Unassembled WGS sequence"/>
</dbReference>
<comment type="function">
    <text evidence="1">RNaseP catalyzes the removal of the 5'-leader sequence from pre-tRNA to produce the mature 5'-terminus. It can also cleave other RNA substrates such as 4.5S RNA. The protein component plays an auxiliary but essential role in vivo by binding to the 5'-leader sequence and broadening the substrate specificity of the ribozyme.</text>
</comment>
<keyword evidence="6" id="KW-0694">RNA-binding</keyword>
<dbReference type="SUPFAM" id="SSF54211">
    <property type="entry name" value="Ribosomal protein S5 domain 2-like"/>
    <property type="match status" value="1"/>
</dbReference>
<accession>A0A9D6DRU8</accession>
<evidence type="ECO:0000256" key="1">
    <source>
        <dbReference type="ARBA" id="ARBA00002663"/>
    </source>
</evidence>
<name>A0A9D6DRU8_9BACT</name>
<sequence>GHVMKFNRELFDIYFFPAESPADSRVDIAVGLKVSKKAVVRNRLKRQIKEILRKYTKIGSFEGKYIKVTAKSLIKDKKFDYIKKDLEVFLDKIR</sequence>
<keyword evidence="2" id="KW-0819">tRNA processing</keyword>
<dbReference type="InterPro" id="IPR020568">
    <property type="entry name" value="Ribosomal_Su5_D2-typ_SF"/>
</dbReference>
<keyword evidence="3" id="KW-0540">Nuclease</keyword>
<reference evidence="7" key="1">
    <citation type="submission" date="2020-07" db="EMBL/GenBank/DDBJ databases">
        <title>Huge and variable diversity of episymbiotic CPR bacteria and DPANN archaea in groundwater ecosystems.</title>
        <authorList>
            <person name="He C.Y."/>
            <person name="Keren R."/>
            <person name="Whittaker M."/>
            <person name="Farag I.F."/>
            <person name="Doudna J."/>
            <person name="Cate J.H.D."/>
            <person name="Banfield J.F."/>
        </authorList>
    </citation>
    <scope>NUCLEOTIDE SEQUENCE</scope>
    <source>
        <strain evidence="7">NC_groundwater_191_Ag_S-0.1um_45_8</strain>
    </source>
</reference>
<protein>
    <submittedName>
        <fullName evidence="7">Ribonuclease P protein component</fullName>
    </submittedName>
</protein>
<evidence type="ECO:0000256" key="3">
    <source>
        <dbReference type="ARBA" id="ARBA00022722"/>
    </source>
</evidence>
<dbReference type="InterPro" id="IPR020539">
    <property type="entry name" value="RNase_P_CS"/>
</dbReference>
<dbReference type="EMBL" id="JACOYY010000037">
    <property type="protein sequence ID" value="MBI2052306.1"/>
    <property type="molecule type" value="Genomic_DNA"/>
</dbReference>
<dbReference type="InterPro" id="IPR014721">
    <property type="entry name" value="Ribsml_uS5_D2-typ_fold_subgr"/>
</dbReference>
<comment type="caution">
    <text evidence="7">The sequence shown here is derived from an EMBL/GenBank/DDBJ whole genome shotgun (WGS) entry which is preliminary data.</text>
</comment>